<evidence type="ECO:0000313" key="3">
    <source>
        <dbReference type="EMBL" id="PIC14195.1"/>
    </source>
</evidence>
<feature type="domain" description="3'-5' exonuclease" evidence="2">
    <location>
        <begin position="138"/>
        <end position="174"/>
    </location>
</feature>
<dbReference type="GO" id="GO:0003676">
    <property type="term" value="F:nucleic acid binding"/>
    <property type="evidence" value="ECO:0007669"/>
    <property type="project" value="InterPro"/>
</dbReference>
<reference evidence="4" key="1">
    <citation type="submission" date="2017-10" db="EMBL/GenBank/DDBJ databases">
        <title>Rapid genome shrinkage in a self-fertile nematode reveals novel sperm competition proteins.</title>
        <authorList>
            <person name="Yin D."/>
            <person name="Schwarz E.M."/>
            <person name="Thomas C.G."/>
            <person name="Felde R.L."/>
            <person name="Korf I.F."/>
            <person name="Cutter A.D."/>
            <person name="Schartner C.M."/>
            <person name="Ralston E.J."/>
            <person name="Meyer B.J."/>
            <person name="Haag E.S."/>
        </authorList>
    </citation>
    <scope>NUCLEOTIDE SEQUENCE [LARGE SCALE GENOMIC DNA]</scope>
    <source>
        <strain evidence="4">JU1422</strain>
    </source>
</reference>
<evidence type="ECO:0000313" key="4">
    <source>
        <dbReference type="Proteomes" id="UP000230233"/>
    </source>
</evidence>
<dbReference type="InterPro" id="IPR002562">
    <property type="entry name" value="3'-5'_exonuclease_dom"/>
</dbReference>
<evidence type="ECO:0000256" key="1">
    <source>
        <dbReference type="SAM" id="MobiDB-lite"/>
    </source>
</evidence>
<protein>
    <recommendedName>
        <fullName evidence="2">3'-5' exonuclease domain-containing protein</fullName>
    </recommendedName>
</protein>
<dbReference type="InterPro" id="IPR012337">
    <property type="entry name" value="RNaseH-like_sf"/>
</dbReference>
<sequence>MRRHWPCHLRYPSFDRTRRGFYDIVVAEHTREGFDWLRHVSQYNGSLYCDIESIIGSNRLALITLCCIQSRSILLWRVHRLDSRRLAIVKAEIERFIYRRRGVLVVFGPESFFSEEYTDNIKPRRGNPPSLLNMAKDVGAILDKKETLSDFGARVLRRDQIEYAAMDALVLYALEGGWIEERRERRLEYIDSLISLQEEGAGYQEDGYQGGEYHGGGFQGGGYEEDSQYYD</sequence>
<dbReference type="Gene3D" id="3.30.420.10">
    <property type="entry name" value="Ribonuclease H-like superfamily/Ribonuclease H"/>
    <property type="match status" value="1"/>
</dbReference>
<dbReference type="AlphaFoldDB" id="A0A2G5SGF8"/>
<evidence type="ECO:0000259" key="2">
    <source>
        <dbReference type="Pfam" id="PF01612"/>
    </source>
</evidence>
<keyword evidence="4" id="KW-1185">Reference proteome</keyword>
<dbReference type="InterPro" id="IPR036397">
    <property type="entry name" value="RNaseH_sf"/>
</dbReference>
<feature type="region of interest" description="Disordered" evidence="1">
    <location>
        <begin position="204"/>
        <end position="231"/>
    </location>
</feature>
<dbReference type="Pfam" id="PF01612">
    <property type="entry name" value="DNA_pol_A_exo1"/>
    <property type="match status" value="1"/>
</dbReference>
<dbReference type="STRING" id="1611254.A0A2G5SGF8"/>
<dbReference type="GO" id="GO:0006139">
    <property type="term" value="P:nucleobase-containing compound metabolic process"/>
    <property type="evidence" value="ECO:0007669"/>
    <property type="project" value="InterPro"/>
</dbReference>
<gene>
    <name evidence="3" type="ORF">B9Z55_027187</name>
</gene>
<dbReference type="Proteomes" id="UP000230233">
    <property type="component" value="Unassembled WGS sequence"/>
</dbReference>
<dbReference type="GO" id="GO:0008408">
    <property type="term" value="F:3'-5' exonuclease activity"/>
    <property type="evidence" value="ECO:0007669"/>
    <property type="project" value="InterPro"/>
</dbReference>
<feature type="compositionally biased region" description="Gly residues" evidence="1">
    <location>
        <begin position="208"/>
        <end position="222"/>
    </location>
</feature>
<name>A0A2G5SGF8_9PELO</name>
<accession>A0A2G5SGF8</accession>
<comment type="caution">
    <text evidence="3">The sequence shown here is derived from an EMBL/GenBank/DDBJ whole genome shotgun (WGS) entry which is preliminary data.</text>
</comment>
<organism evidence="3 4">
    <name type="scientific">Caenorhabditis nigoni</name>
    <dbReference type="NCBI Taxonomy" id="1611254"/>
    <lineage>
        <taxon>Eukaryota</taxon>
        <taxon>Metazoa</taxon>
        <taxon>Ecdysozoa</taxon>
        <taxon>Nematoda</taxon>
        <taxon>Chromadorea</taxon>
        <taxon>Rhabditida</taxon>
        <taxon>Rhabditina</taxon>
        <taxon>Rhabditomorpha</taxon>
        <taxon>Rhabditoidea</taxon>
        <taxon>Rhabditidae</taxon>
        <taxon>Peloderinae</taxon>
        <taxon>Caenorhabditis</taxon>
    </lineage>
</organism>
<proteinExistence type="predicted"/>
<dbReference type="EMBL" id="PDUG01000008">
    <property type="protein sequence ID" value="PIC14195.1"/>
    <property type="molecule type" value="Genomic_DNA"/>
</dbReference>
<dbReference type="SUPFAM" id="SSF53098">
    <property type="entry name" value="Ribonuclease H-like"/>
    <property type="match status" value="1"/>
</dbReference>